<dbReference type="VEuPathDB" id="FungiDB:FPRO_05020"/>
<dbReference type="GO" id="GO:0016020">
    <property type="term" value="C:membrane"/>
    <property type="evidence" value="ECO:0007669"/>
    <property type="project" value="UniProtKB-SubCell"/>
</dbReference>
<dbReference type="EMBL" id="FJOF01000004">
    <property type="protein sequence ID" value="CZR40121.1"/>
    <property type="molecule type" value="Genomic_DNA"/>
</dbReference>
<keyword evidence="5" id="KW-0472">Membrane</keyword>
<dbReference type="Proteomes" id="UP000183971">
    <property type="component" value="Unassembled WGS sequence"/>
</dbReference>
<comment type="caution">
    <text evidence="7">The sequence shown here is derived from an EMBL/GenBank/DDBJ whole genome shotgun (WGS) entry which is preliminary data.</text>
</comment>
<comment type="subcellular location">
    <subcellularLocation>
        <location evidence="1">Membrane</location>
        <topology evidence="1">Multi-pass membrane protein</topology>
    </subcellularLocation>
</comment>
<keyword evidence="4" id="KW-1133">Transmembrane helix</keyword>
<keyword evidence="3" id="KW-0812">Transmembrane</keyword>
<accession>A0A1L7VHN2</accession>
<dbReference type="InterPro" id="IPR038213">
    <property type="entry name" value="IFI6/IFI27-like_sf"/>
</dbReference>
<dbReference type="Pfam" id="PF06140">
    <property type="entry name" value="Ifi-6-16"/>
    <property type="match status" value="1"/>
</dbReference>
<protein>
    <submittedName>
        <fullName evidence="7">Uncharacterized protein</fullName>
    </submittedName>
</protein>
<organism evidence="7 8">
    <name type="scientific">Fusarium proliferatum (strain ET1)</name>
    <name type="common">Orchid endophyte fungus</name>
    <dbReference type="NCBI Taxonomy" id="1227346"/>
    <lineage>
        <taxon>Eukaryota</taxon>
        <taxon>Fungi</taxon>
        <taxon>Dikarya</taxon>
        <taxon>Ascomycota</taxon>
        <taxon>Pezizomycotina</taxon>
        <taxon>Sordariomycetes</taxon>
        <taxon>Hypocreomycetidae</taxon>
        <taxon>Hypocreales</taxon>
        <taxon>Nectriaceae</taxon>
        <taxon>Fusarium</taxon>
        <taxon>Fusarium fujikuroi species complex</taxon>
    </lineage>
</organism>
<evidence type="ECO:0000256" key="1">
    <source>
        <dbReference type="ARBA" id="ARBA00004141"/>
    </source>
</evidence>
<reference evidence="8" key="1">
    <citation type="journal article" date="2016" name="Genome Biol. Evol.">
        <title>Comparative 'omics' of the Fusarium fujikuroi species complex highlights differences in genetic potential and metabolite synthesis.</title>
        <authorList>
            <person name="Niehaus E.-M."/>
            <person name="Muensterkoetter M."/>
            <person name="Proctor R.H."/>
            <person name="Brown D.W."/>
            <person name="Sharon A."/>
            <person name="Idan Y."/>
            <person name="Oren-Young L."/>
            <person name="Sieber C.M."/>
            <person name="Novak O."/>
            <person name="Pencik A."/>
            <person name="Tarkowska D."/>
            <person name="Hromadova K."/>
            <person name="Freeman S."/>
            <person name="Maymon M."/>
            <person name="Elazar M."/>
            <person name="Youssef S.A."/>
            <person name="El-Shabrawy E.S.M."/>
            <person name="Shalaby A.B.A."/>
            <person name="Houterman P."/>
            <person name="Brock N.L."/>
            <person name="Burkhardt I."/>
            <person name="Tsavkelova E.A."/>
            <person name="Dickschat J.S."/>
            <person name="Galuszka P."/>
            <person name="Gueldener U."/>
            <person name="Tudzynski B."/>
        </authorList>
    </citation>
    <scope>NUCLEOTIDE SEQUENCE [LARGE SCALE GENOMIC DNA]</scope>
    <source>
        <strain evidence="8">ET1</strain>
    </source>
</reference>
<dbReference type="Gene3D" id="6.10.110.10">
    <property type="match status" value="1"/>
</dbReference>
<evidence type="ECO:0000256" key="6">
    <source>
        <dbReference type="SAM" id="MobiDB-lite"/>
    </source>
</evidence>
<feature type="region of interest" description="Disordered" evidence="6">
    <location>
        <begin position="93"/>
        <end position="128"/>
    </location>
</feature>
<gene>
    <name evidence="7" type="ORF">FPRO_05020</name>
</gene>
<evidence type="ECO:0000313" key="7">
    <source>
        <dbReference type="EMBL" id="CZR40121.1"/>
    </source>
</evidence>
<evidence type="ECO:0000256" key="3">
    <source>
        <dbReference type="ARBA" id="ARBA00022692"/>
    </source>
</evidence>
<evidence type="ECO:0000256" key="2">
    <source>
        <dbReference type="ARBA" id="ARBA00007262"/>
    </source>
</evidence>
<sequence>MTSTAMIATGAVLAIAPAVAVTPVLAGLGFGAGGIVAGSAAAGIQSGIGSVVAGSAFATLQSAGAGGFGLAVVNGVVQAAGVVVGGSGVATKLKGQGNGDNDNGDQEETDGTHDGNDAEEMVSKLKKT</sequence>
<proteinExistence type="inferred from homology"/>
<dbReference type="GeneID" id="42049902"/>
<comment type="similarity">
    <text evidence="2">Belongs to the IFI6/IFI27 family.</text>
</comment>
<evidence type="ECO:0000256" key="5">
    <source>
        <dbReference type="ARBA" id="ARBA00023136"/>
    </source>
</evidence>
<name>A0A1L7VHN2_FUSPR</name>
<dbReference type="InterPro" id="IPR009311">
    <property type="entry name" value="IFI6/IFI27-like"/>
</dbReference>
<evidence type="ECO:0000256" key="4">
    <source>
        <dbReference type="ARBA" id="ARBA00022989"/>
    </source>
</evidence>
<dbReference type="AlphaFoldDB" id="A0A1L7VHN2"/>
<evidence type="ECO:0000313" key="8">
    <source>
        <dbReference type="Proteomes" id="UP000183971"/>
    </source>
</evidence>
<keyword evidence="8" id="KW-1185">Reference proteome</keyword>
<dbReference type="PANTHER" id="PTHR16932">
    <property type="entry name" value="INTERFERON ALPHA-INDUCIBLE PROTEIN 27"/>
    <property type="match status" value="1"/>
</dbReference>
<dbReference type="PANTHER" id="PTHR16932:SF18">
    <property type="entry name" value="INTERFERON, ALPHA-INDUCIBLE PROTEIN 27-LIKE 2"/>
    <property type="match status" value="1"/>
</dbReference>
<dbReference type="RefSeq" id="XP_031080714.1">
    <property type="nucleotide sequence ID" value="XM_031230592.1"/>
</dbReference>